<reference evidence="1" key="2">
    <citation type="submission" date="2020-02" db="EMBL/GenBank/DDBJ databases">
        <authorList>
            <consortium name="NCBI Pathogen Detection Project"/>
        </authorList>
    </citation>
    <scope>NUCLEOTIDE SEQUENCE</scope>
    <source>
        <strain evidence="1">1839</strain>
    </source>
</reference>
<name>A0A765T5U7_ECOLX</name>
<gene>
    <name evidence="1" type="ORF">GGB84_002989</name>
</gene>
<dbReference type="EMBL" id="DAAYTU010000017">
    <property type="protein sequence ID" value="HAG5771297.1"/>
    <property type="molecule type" value="Genomic_DNA"/>
</dbReference>
<proteinExistence type="predicted"/>
<dbReference type="RefSeq" id="WP_000128791.1">
    <property type="nucleotide sequence ID" value="NZ_JAKFSX010000001.1"/>
</dbReference>
<accession>A0A765T5U7</accession>
<reference evidence="1" key="1">
    <citation type="journal article" date="2018" name="Genome Biol.">
        <title>SKESA: strategic k-mer extension for scrupulous assemblies.</title>
        <authorList>
            <person name="Souvorov A."/>
            <person name="Agarwala R."/>
            <person name="Lipman D.J."/>
        </authorList>
    </citation>
    <scope>NUCLEOTIDE SEQUENCE [LARGE SCALE GENOMIC DNA]</scope>
    <source>
        <strain evidence="1">1839</strain>
    </source>
</reference>
<sequence length="249" mass="28901">MTDDEIKNIFHAQTDNVRELEKVWKQIVKEINTALRTDNAVQVALKTKMLGLVFCALAEAQFSKLIHTPGQFSPNEIEQIKYAASSNVSDGWLKCINLATRRLSKGTKHNHVPNVIQELERLVDDFIKAPSLIRNKIAHGQWVVALNRKNTHVNSEMTHTLRNLTIVELTKFKDAFTRMSRIVEDIIKSPNKAHLRDYWPQLEEFRAKQKEMDSWTLAEKVFQLKKKYNYSSNMRCESCGQLHVDRNKQ</sequence>
<protein>
    <submittedName>
        <fullName evidence="1">Uncharacterized protein</fullName>
    </submittedName>
</protein>
<evidence type="ECO:0000313" key="1">
    <source>
        <dbReference type="EMBL" id="HAG5771297.1"/>
    </source>
</evidence>
<organism evidence="1">
    <name type="scientific">Escherichia coli</name>
    <dbReference type="NCBI Taxonomy" id="562"/>
    <lineage>
        <taxon>Bacteria</taxon>
        <taxon>Pseudomonadati</taxon>
        <taxon>Pseudomonadota</taxon>
        <taxon>Gammaproteobacteria</taxon>
        <taxon>Enterobacterales</taxon>
        <taxon>Enterobacteriaceae</taxon>
        <taxon>Escherichia</taxon>
    </lineage>
</organism>
<dbReference type="AlphaFoldDB" id="A0A765T5U7"/>
<comment type="caution">
    <text evidence="1">The sequence shown here is derived from an EMBL/GenBank/DDBJ whole genome shotgun (WGS) entry which is preliminary data.</text>
</comment>